<dbReference type="RefSeq" id="WP_268041128.1">
    <property type="nucleotide sequence ID" value="NZ_JAPQER010000004.1"/>
</dbReference>
<accession>A0ABT4D0P9</accession>
<gene>
    <name evidence="1" type="ORF">OW763_10685</name>
</gene>
<dbReference type="EMBL" id="JAPQER010000004">
    <property type="protein sequence ID" value="MCY6484806.1"/>
    <property type="molecule type" value="Genomic_DNA"/>
</dbReference>
<reference evidence="1" key="1">
    <citation type="submission" date="2022-12" db="EMBL/GenBank/DDBJ databases">
        <authorList>
            <person name="Wang J."/>
        </authorList>
    </citation>
    <scope>NUCLEOTIDE SEQUENCE</scope>
    <source>
        <strain evidence="1">HY-45-18</strain>
    </source>
</reference>
<evidence type="ECO:0000313" key="1">
    <source>
        <dbReference type="EMBL" id="MCY6484806.1"/>
    </source>
</evidence>
<organism evidence="1 2">
    <name type="scientific">Clostridium aestuarii</name>
    <dbReference type="NCBI Taxonomy" id="338193"/>
    <lineage>
        <taxon>Bacteria</taxon>
        <taxon>Bacillati</taxon>
        <taxon>Bacillota</taxon>
        <taxon>Clostridia</taxon>
        <taxon>Eubacteriales</taxon>
        <taxon>Clostridiaceae</taxon>
        <taxon>Clostridium</taxon>
    </lineage>
</organism>
<proteinExistence type="predicted"/>
<keyword evidence="2" id="KW-1185">Reference proteome</keyword>
<evidence type="ECO:0000313" key="2">
    <source>
        <dbReference type="Proteomes" id="UP001078443"/>
    </source>
</evidence>
<name>A0ABT4D0P9_9CLOT</name>
<sequence length="90" mass="10873">MIKIVGSLIKKNKIIREEIVTSTIEGSYQEKLKECITEICYRMDISKPYWLPKNMNEYNRRTKTSFNKDNFIEELDFDKFQIEELKDDLK</sequence>
<protein>
    <submittedName>
        <fullName evidence="1">Uncharacterized protein</fullName>
    </submittedName>
</protein>
<dbReference type="Proteomes" id="UP001078443">
    <property type="component" value="Unassembled WGS sequence"/>
</dbReference>
<comment type="caution">
    <text evidence="1">The sequence shown here is derived from an EMBL/GenBank/DDBJ whole genome shotgun (WGS) entry which is preliminary data.</text>
</comment>